<organism evidence="1 2">
    <name type="scientific">Anaerobaca lacustris</name>
    <dbReference type="NCBI Taxonomy" id="3044600"/>
    <lineage>
        <taxon>Bacteria</taxon>
        <taxon>Pseudomonadati</taxon>
        <taxon>Planctomycetota</taxon>
        <taxon>Phycisphaerae</taxon>
        <taxon>Sedimentisphaerales</taxon>
        <taxon>Anaerobacaceae</taxon>
        <taxon>Anaerobaca</taxon>
    </lineage>
</organism>
<name>A0AAW6TX35_9BACT</name>
<protein>
    <submittedName>
        <fullName evidence="1">Uncharacterized protein</fullName>
    </submittedName>
</protein>
<proteinExistence type="predicted"/>
<evidence type="ECO:0000313" key="1">
    <source>
        <dbReference type="EMBL" id="MDI6448249.1"/>
    </source>
</evidence>
<dbReference type="RefSeq" id="WP_349243658.1">
    <property type="nucleotide sequence ID" value="NZ_JASCXX010000004.1"/>
</dbReference>
<dbReference type="Proteomes" id="UP001431776">
    <property type="component" value="Unassembled WGS sequence"/>
</dbReference>
<sequence length="66" mass="6991">MQGGTILFVENTALIKRVSVGGFAVVHKQLSRKIGRISGPADAKPGVARMARRVALRRVDFGGASD</sequence>
<gene>
    <name evidence="1" type="ORF">QJ522_04270</name>
</gene>
<evidence type="ECO:0000313" key="2">
    <source>
        <dbReference type="Proteomes" id="UP001431776"/>
    </source>
</evidence>
<keyword evidence="2" id="KW-1185">Reference proteome</keyword>
<comment type="caution">
    <text evidence="1">The sequence shown here is derived from an EMBL/GenBank/DDBJ whole genome shotgun (WGS) entry which is preliminary data.</text>
</comment>
<dbReference type="EMBL" id="JASCXX010000004">
    <property type="protein sequence ID" value="MDI6448249.1"/>
    <property type="molecule type" value="Genomic_DNA"/>
</dbReference>
<reference evidence="1" key="1">
    <citation type="submission" date="2023-05" db="EMBL/GenBank/DDBJ databases">
        <title>Anaerotaeda fermentans gen. nov., sp. nov., a novel anaerobic planctomycete of the new family within the order Sedimentisphaerales isolated from Taman Peninsula, Russia.</title>
        <authorList>
            <person name="Khomyakova M.A."/>
            <person name="Merkel A.Y."/>
            <person name="Slobodkin A.I."/>
        </authorList>
    </citation>
    <scope>NUCLEOTIDE SEQUENCE</scope>
    <source>
        <strain evidence="1">M17dextr</strain>
    </source>
</reference>
<dbReference type="AlphaFoldDB" id="A0AAW6TX35"/>
<accession>A0AAW6TX35</accession>